<accession>A0A067PPN9</accession>
<evidence type="ECO:0000313" key="3">
    <source>
        <dbReference type="EMBL" id="KDQ53262.1"/>
    </source>
</evidence>
<feature type="region of interest" description="Disordered" evidence="2">
    <location>
        <begin position="309"/>
        <end position="411"/>
    </location>
</feature>
<feature type="coiled-coil region" evidence="1">
    <location>
        <begin position="459"/>
        <end position="493"/>
    </location>
</feature>
<keyword evidence="4" id="KW-1185">Reference proteome</keyword>
<organism evidence="3 4">
    <name type="scientific">Jaapia argillacea MUCL 33604</name>
    <dbReference type="NCBI Taxonomy" id="933084"/>
    <lineage>
        <taxon>Eukaryota</taxon>
        <taxon>Fungi</taxon>
        <taxon>Dikarya</taxon>
        <taxon>Basidiomycota</taxon>
        <taxon>Agaricomycotina</taxon>
        <taxon>Agaricomycetes</taxon>
        <taxon>Agaricomycetidae</taxon>
        <taxon>Jaapiales</taxon>
        <taxon>Jaapiaceae</taxon>
        <taxon>Jaapia</taxon>
    </lineage>
</organism>
<feature type="compositionally biased region" description="Low complexity" evidence="2">
    <location>
        <begin position="339"/>
        <end position="352"/>
    </location>
</feature>
<keyword evidence="1" id="KW-0175">Coiled coil</keyword>
<dbReference type="HOGENOM" id="CLU_497008_0_0_1"/>
<gene>
    <name evidence="3" type="ORF">JAAARDRAFT_439388</name>
</gene>
<feature type="compositionally biased region" description="Basic and acidic residues" evidence="2">
    <location>
        <begin position="45"/>
        <end position="67"/>
    </location>
</feature>
<evidence type="ECO:0000256" key="1">
    <source>
        <dbReference type="SAM" id="Coils"/>
    </source>
</evidence>
<evidence type="ECO:0000256" key="2">
    <source>
        <dbReference type="SAM" id="MobiDB-lite"/>
    </source>
</evidence>
<evidence type="ECO:0000313" key="4">
    <source>
        <dbReference type="Proteomes" id="UP000027265"/>
    </source>
</evidence>
<feature type="region of interest" description="Disordered" evidence="2">
    <location>
        <begin position="133"/>
        <end position="173"/>
    </location>
</feature>
<feature type="region of interest" description="Disordered" evidence="2">
    <location>
        <begin position="507"/>
        <end position="527"/>
    </location>
</feature>
<feature type="region of interest" description="Disordered" evidence="2">
    <location>
        <begin position="88"/>
        <end position="109"/>
    </location>
</feature>
<proteinExistence type="predicted"/>
<feature type="compositionally biased region" description="Polar residues" evidence="2">
    <location>
        <begin position="317"/>
        <end position="332"/>
    </location>
</feature>
<feature type="compositionally biased region" description="Pro residues" evidence="2">
    <location>
        <begin position="32"/>
        <end position="41"/>
    </location>
</feature>
<feature type="region of interest" description="Disordered" evidence="2">
    <location>
        <begin position="1"/>
        <end position="67"/>
    </location>
</feature>
<dbReference type="OrthoDB" id="3266894at2759"/>
<dbReference type="AlphaFoldDB" id="A0A067PPN9"/>
<dbReference type="Proteomes" id="UP000027265">
    <property type="component" value="Unassembled WGS sequence"/>
</dbReference>
<feature type="compositionally biased region" description="Basic and acidic residues" evidence="2">
    <location>
        <begin position="134"/>
        <end position="145"/>
    </location>
</feature>
<dbReference type="EMBL" id="KL197735">
    <property type="protein sequence ID" value="KDQ53262.1"/>
    <property type="molecule type" value="Genomic_DNA"/>
</dbReference>
<reference evidence="4" key="1">
    <citation type="journal article" date="2014" name="Proc. Natl. Acad. Sci. U.S.A.">
        <title>Extensive sampling of basidiomycete genomes demonstrates inadequacy of the white-rot/brown-rot paradigm for wood decay fungi.</title>
        <authorList>
            <person name="Riley R."/>
            <person name="Salamov A.A."/>
            <person name="Brown D.W."/>
            <person name="Nagy L.G."/>
            <person name="Floudas D."/>
            <person name="Held B.W."/>
            <person name="Levasseur A."/>
            <person name="Lombard V."/>
            <person name="Morin E."/>
            <person name="Otillar R."/>
            <person name="Lindquist E.A."/>
            <person name="Sun H."/>
            <person name="LaButti K.M."/>
            <person name="Schmutz J."/>
            <person name="Jabbour D."/>
            <person name="Luo H."/>
            <person name="Baker S.E."/>
            <person name="Pisabarro A.G."/>
            <person name="Walton J.D."/>
            <person name="Blanchette R.A."/>
            <person name="Henrissat B."/>
            <person name="Martin F."/>
            <person name="Cullen D."/>
            <person name="Hibbett D.S."/>
            <person name="Grigoriev I.V."/>
        </authorList>
    </citation>
    <scope>NUCLEOTIDE SEQUENCE [LARGE SCALE GENOMIC DNA]</scope>
    <source>
        <strain evidence="4">MUCL 33604</strain>
    </source>
</reference>
<name>A0A067PPN9_9AGAM</name>
<dbReference type="InParanoid" id="A0A067PPN9"/>
<sequence>MTAPTAPRKSVLKLFDPLNSPAPHTPRRKPSSPIPPVPPLPAMLSEKENDLPAVRDEAGLKEGGIRKDEEKPKLITMSAFFNRTYESSVDGVGKKVDSPRTPRGRLVDVTLADAYGGPESDEEDEGGEIVEFCGHSDDECSHASGEDVTPLATPPHPDVPFQTPSTRRTPLHDQTVIPKRLYKRDHPPLPPQDPIIITCPPSDCDSHQQDFTTLSTSHLTPSQLATHSSSNLITHSNLSSSTTFLIPSSHSNLILNTSLSSLKAVSNRPSTDPSEVALPLSPCDFPLPDSPREGCAPVWVKEVKTPPALIKEKTPSPHISATKHTPPVSTNKNTRRPRSSTSALTPSPSLSLKTRERSSSSATIQQTPKATPSIVEKLGLQAPPSSQSSSRSNSHLRVRNALPSHSRTQNRTSLDLSSLDLHMNPETSFDLLNDKISFLAGLGEVSFDLEEEERGLEGLVEELGLVKEAEREIREKRERERELVERKMKEEEMGEFVGVEQSLGAQLPTVKTPENKSEKGKDGSESSSYCLLSHVRSSFLSVFVARFF</sequence>
<feature type="compositionally biased region" description="Basic and acidic residues" evidence="2">
    <location>
        <begin position="513"/>
        <end position="524"/>
    </location>
</feature>
<feature type="compositionally biased region" description="Polar residues" evidence="2">
    <location>
        <begin position="359"/>
        <end position="370"/>
    </location>
</feature>
<protein>
    <submittedName>
        <fullName evidence="3">Uncharacterized protein</fullName>
    </submittedName>
</protein>